<reference evidence="3 4" key="1">
    <citation type="journal article" date="2019" name="Genome Biol. Evol.">
        <title>The Rhododendron genome and chromosomal organization provide insight into shared whole-genome duplications across the heath family (Ericaceae).</title>
        <authorList>
            <person name="Soza V.L."/>
            <person name="Lindsley D."/>
            <person name="Waalkes A."/>
            <person name="Ramage E."/>
            <person name="Patwardhan R.P."/>
            <person name="Burton J.N."/>
            <person name="Adey A."/>
            <person name="Kumar A."/>
            <person name="Qiu R."/>
            <person name="Shendure J."/>
            <person name="Hall B."/>
        </authorList>
    </citation>
    <scope>NUCLEOTIDE SEQUENCE [LARGE SCALE GENOMIC DNA]</scope>
    <source>
        <strain evidence="3">RSF 1966-606</strain>
    </source>
</reference>
<comment type="caution">
    <text evidence="3">The sequence shown here is derived from an EMBL/GenBank/DDBJ whole genome shotgun (WGS) entry which is preliminary data.</text>
</comment>
<feature type="non-terminal residue" evidence="3">
    <location>
        <position position="1"/>
    </location>
</feature>
<dbReference type="EMBL" id="QEFC01001766">
    <property type="protein sequence ID" value="KAE9456033.1"/>
    <property type="molecule type" value="Genomic_DNA"/>
</dbReference>
<proteinExistence type="inferred from homology"/>
<sequence>MIKKTKPTKGTPDSRPMIGGDGANSYTQNSSFQRGVIDGAKGMIFQTIPENIDIHSPPFNPSNAFRIADFGCSTGPNTFVAMQNIIDAVMLKNQSTDQTDPTSTTPEFQVFFNDYIDNDFNTLFKTLPPNRLYFAAGVPGSFHNQLFPRASLHIAHCSYALHWLSRIPPGVTDRGSPAWNKDKIYCAGNKKEVTEAYFGQFQADMDAFLEARAQELVEGGLVVIQIPGVPDCKVLPSDTIPGGDCIYGGFVEITVAIVFVVAIGCSSGGVVAVELKEGEYGGGGRDMAMKVMDKWRDGGSWNDDDGRKMAMVRYWSNGNGRVMVVAEVGSNDSGKCDGVVVAVVVMGNGDIVVVEAVELWLWNGGRVHSGGMVVVMGDGGGGVMVAWSLMVG</sequence>
<dbReference type="AlphaFoldDB" id="A0A6A4L9F2"/>
<evidence type="ECO:0000313" key="4">
    <source>
        <dbReference type="Proteomes" id="UP000428333"/>
    </source>
</evidence>
<evidence type="ECO:0000256" key="1">
    <source>
        <dbReference type="ARBA" id="ARBA00007967"/>
    </source>
</evidence>
<dbReference type="InterPro" id="IPR029063">
    <property type="entry name" value="SAM-dependent_MTases_sf"/>
</dbReference>
<gene>
    <name evidence="3" type="ORF">C3L33_12072</name>
</gene>
<dbReference type="InterPro" id="IPR005299">
    <property type="entry name" value="MeTrfase_7"/>
</dbReference>
<dbReference type="Proteomes" id="UP000428333">
    <property type="component" value="Linkage Group LG07"/>
</dbReference>
<dbReference type="SUPFAM" id="SSF53335">
    <property type="entry name" value="S-adenosyl-L-methionine-dependent methyltransferases"/>
    <property type="match status" value="1"/>
</dbReference>
<organism evidence="3 4">
    <name type="scientific">Rhododendron williamsianum</name>
    <dbReference type="NCBI Taxonomy" id="262921"/>
    <lineage>
        <taxon>Eukaryota</taxon>
        <taxon>Viridiplantae</taxon>
        <taxon>Streptophyta</taxon>
        <taxon>Embryophyta</taxon>
        <taxon>Tracheophyta</taxon>
        <taxon>Spermatophyta</taxon>
        <taxon>Magnoliopsida</taxon>
        <taxon>eudicotyledons</taxon>
        <taxon>Gunneridae</taxon>
        <taxon>Pentapetalae</taxon>
        <taxon>asterids</taxon>
        <taxon>Ericales</taxon>
        <taxon>Ericaceae</taxon>
        <taxon>Ericoideae</taxon>
        <taxon>Rhodoreae</taxon>
        <taxon>Rhododendron</taxon>
    </lineage>
</organism>
<evidence type="ECO:0000256" key="2">
    <source>
        <dbReference type="SAM" id="MobiDB-lite"/>
    </source>
</evidence>
<dbReference type="GO" id="GO:0008168">
    <property type="term" value="F:methyltransferase activity"/>
    <property type="evidence" value="ECO:0007669"/>
    <property type="project" value="InterPro"/>
</dbReference>
<dbReference type="Gene3D" id="3.40.50.150">
    <property type="entry name" value="Vaccinia Virus protein VP39"/>
    <property type="match status" value="1"/>
</dbReference>
<dbReference type="OrthoDB" id="1523883at2759"/>
<dbReference type="PANTHER" id="PTHR31009">
    <property type="entry name" value="S-ADENOSYL-L-METHIONINE:CARBOXYL METHYLTRANSFERASE FAMILY PROTEIN"/>
    <property type="match status" value="1"/>
</dbReference>
<accession>A0A6A4L9F2</accession>
<evidence type="ECO:0000313" key="3">
    <source>
        <dbReference type="EMBL" id="KAE9456033.1"/>
    </source>
</evidence>
<comment type="similarity">
    <text evidence="1">Belongs to the methyltransferase superfamily. Type-7 methyltransferase family.</text>
</comment>
<name>A0A6A4L9F2_9ERIC</name>
<feature type="region of interest" description="Disordered" evidence="2">
    <location>
        <begin position="1"/>
        <end position="30"/>
    </location>
</feature>
<protein>
    <recommendedName>
        <fullName evidence="5">S-adenosylmethionine-dependent methyltransferase</fullName>
    </recommendedName>
</protein>
<keyword evidence="4" id="KW-1185">Reference proteome</keyword>
<dbReference type="Pfam" id="PF03492">
    <property type="entry name" value="Methyltransf_7"/>
    <property type="match status" value="1"/>
</dbReference>
<evidence type="ECO:0008006" key="5">
    <source>
        <dbReference type="Google" id="ProtNLM"/>
    </source>
</evidence>